<proteinExistence type="predicted"/>
<dbReference type="EMBL" id="LQYT01000002">
    <property type="protein sequence ID" value="KYD23081.1"/>
    <property type="molecule type" value="Genomic_DNA"/>
</dbReference>
<accession>A0A150MF22</accession>
<evidence type="ECO:0000313" key="1">
    <source>
        <dbReference type="EMBL" id="KYD23081.1"/>
    </source>
</evidence>
<organism evidence="1 2">
    <name type="scientific">Caldibacillus debilis</name>
    <dbReference type="NCBI Taxonomy" id="301148"/>
    <lineage>
        <taxon>Bacteria</taxon>
        <taxon>Bacillati</taxon>
        <taxon>Bacillota</taxon>
        <taxon>Bacilli</taxon>
        <taxon>Bacillales</taxon>
        <taxon>Bacillaceae</taxon>
        <taxon>Caldibacillus</taxon>
    </lineage>
</organism>
<name>A0A150MF22_9BACI</name>
<dbReference type="AlphaFoldDB" id="A0A150MF22"/>
<sequence length="60" mass="6400">MSRRKRAAANGIRLSASSSYLADENRLFPCGFCCLGSAAAMERRAAFCARTSTRLAARAG</sequence>
<protein>
    <submittedName>
        <fullName evidence="1">Uncharacterized protein</fullName>
    </submittedName>
</protein>
<gene>
    <name evidence="1" type="ORF">B4135_0607</name>
</gene>
<comment type="caution">
    <text evidence="1">The sequence shown here is derived from an EMBL/GenBank/DDBJ whole genome shotgun (WGS) entry which is preliminary data.</text>
</comment>
<reference evidence="1 2" key="1">
    <citation type="submission" date="2016-01" db="EMBL/GenBank/DDBJ databases">
        <title>Draft Genome Sequences of Seven Thermophilic Sporeformers Isolated from Foods.</title>
        <authorList>
            <person name="Berendsen E.M."/>
            <person name="Wells-Bennik M.H."/>
            <person name="Krawcyk A.O."/>
            <person name="De Jong A."/>
            <person name="Holsappel S."/>
            <person name="Eijlander R.T."/>
            <person name="Kuipers O.P."/>
        </authorList>
    </citation>
    <scope>NUCLEOTIDE SEQUENCE [LARGE SCALE GENOMIC DNA]</scope>
    <source>
        <strain evidence="1 2">B4135</strain>
    </source>
</reference>
<dbReference type="Proteomes" id="UP000075683">
    <property type="component" value="Unassembled WGS sequence"/>
</dbReference>
<evidence type="ECO:0000313" key="2">
    <source>
        <dbReference type="Proteomes" id="UP000075683"/>
    </source>
</evidence>